<dbReference type="AlphaFoldDB" id="A0A4R2NRR0"/>
<feature type="active site" description="Nucleophile" evidence="6">
    <location>
        <position position="413"/>
    </location>
</feature>
<evidence type="ECO:0000256" key="5">
    <source>
        <dbReference type="ARBA" id="ARBA00023014"/>
    </source>
</evidence>
<dbReference type="Gene3D" id="3.40.50.150">
    <property type="entry name" value="Vaccinia Virus protein VP39"/>
    <property type="match status" value="1"/>
</dbReference>
<proteinExistence type="inferred from homology"/>
<sequence length="459" mass="50839">MAETLPVKKNDIVEVTFNDLTHDGSGVAKVGGYALFVPDALPGETASVKVLKTKKGYGYGRLLEIKEKSPKRVDPPCDIYDQCGGCQLQHFSYEGQLDYKRGYVRDVLERIGGLSGIKVHPTLGMDEPWSYRNKVQVPVAEKNGELIAGFYRKRSHSIVDMDHCLITDKVIDEIVQTVKKVAKACGIAPYNEETHRGVLRHIVARIGRNTGEVMVVLVTKGQDLPFRKRFIKEITENYPAVKSIVQNINNKRANTIFGAETRTIWGRDVIYDNIGDIRFAISARSFFQVNPKQTQVMYDRALEYAGLTGQETVIDAYCGIGTISLFLAQKAGHVYGVEIVPEAIEDAKANAELNNLDNATFEAGKAEDIIPAWYDAGVKADVIVVDPPRKGCDEALLQTMIDMKPKRIVYVSCNPATLARDLKVLEAGGFKTIEVQPVDMFPQTMHVESVAKSVLDVSN</sequence>
<dbReference type="InterPro" id="IPR030391">
    <property type="entry name" value="MeTrfase_TrmA_CS"/>
</dbReference>
<evidence type="ECO:0000259" key="8">
    <source>
        <dbReference type="PROSITE" id="PS50926"/>
    </source>
</evidence>
<evidence type="ECO:0000313" key="9">
    <source>
        <dbReference type="EMBL" id="TCP24124.1"/>
    </source>
</evidence>
<dbReference type="PANTHER" id="PTHR11061:SF30">
    <property type="entry name" value="TRNA (URACIL(54)-C(5))-METHYLTRANSFERASE"/>
    <property type="match status" value="1"/>
</dbReference>
<evidence type="ECO:0000256" key="1">
    <source>
        <dbReference type="ARBA" id="ARBA00022485"/>
    </source>
</evidence>
<dbReference type="FunFam" id="2.40.50.1070:FF:000003">
    <property type="entry name" value="23S rRNA (Uracil-5-)-methyltransferase RumA"/>
    <property type="match status" value="1"/>
</dbReference>
<dbReference type="InterPro" id="IPR010280">
    <property type="entry name" value="U5_MeTrfase_fam"/>
</dbReference>
<dbReference type="SUPFAM" id="SSF50249">
    <property type="entry name" value="Nucleic acid-binding proteins"/>
    <property type="match status" value="1"/>
</dbReference>
<dbReference type="Pfam" id="PF05958">
    <property type="entry name" value="tRNA_U5-meth_tr"/>
    <property type="match status" value="1"/>
</dbReference>
<accession>A0A4R2NRR0</accession>
<evidence type="ECO:0000256" key="4">
    <source>
        <dbReference type="ARBA" id="ARBA00022691"/>
    </source>
</evidence>
<dbReference type="Gene3D" id="2.40.50.1070">
    <property type="match status" value="1"/>
</dbReference>
<dbReference type="NCBIfam" id="TIGR00479">
    <property type="entry name" value="rumA"/>
    <property type="match status" value="1"/>
</dbReference>
<keyword evidence="1" id="KW-0408">Iron</keyword>
<dbReference type="OrthoDB" id="9804590at2"/>
<dbReference type="GO" id="GO:0070041">
    <property type="term" value="F:rRNA (uridine-C5-)-methyltransferase activity"/>
    <property type="evidence" value="ECO:0007669"/>
    <property type="project" value="UniProtKB-ARBA"/>
</dbReference>
<evidence type="ECO:0000313" key="10">
    <source>
        <dbReference type="Proteomes" id="UP000295416"/>
    </source>
</evidence>
<feature type="binding site" evidence="6">
    <location>
        <position position="338"/>
    </location>
    <ligand>
        <name>S-adenosyl-L-methionine</name>
        <dbReference type="ChEBI" id="CHEBI:59789"/>
    </ligand>
</feature>
<dbReference type="Pfam" id="PF01938">
    <property type="entry name" value="TRAM"/>
    <property type="match status" value="1"/>
</dbReference>
<dbReference type="FunFam" id="2.40.50.140:FF:000097">
    <property type="entry name" value="23S rRNA (uracil(1939)-C(5))-methyltransferase RlmD"/>
    <property type="match status" value="1"/>
</dbReference>
<keyword evidence="1" id="KW-0004">4Fe-4S</keyword>
<feature type="binding site" evidence="6">
    <location>
        <position position="386"/>
    </location>
    <ligand>
        <name>S-adenosyl-L-methionine</name>
        <dbReference type="ChEBI" id="CHEBI:59789"/>
    </ligand>
</feature>
<evidence type="ECO:0000256" key="3">
    <source>
        <dbReference type="ARBA" id="ARBA00022679"/>
    </source>
</evidence>
<evidence type="ECO:0000256" key="2">
    <source>
        <dbReference type="ARBA" id="ARBA00022603"/>
    </source>
</evidence>
<dbReference type="CDD" id="cd02440">
    <property type="entry name" value="AdoMet_MTases"/>
    <property type="match status" value="1"/>
</dbReference>
<gene>
    <name evidence="9" type="ORF">EV207_12748</name>
</gene>
<dbReference type="SUPFAM" id="SSF53335">
    <property type="entry name" value="S-adenosyl-L-methionine-dependent methyltransferases"/>
    <property type="match status" value="1"/>
</dbReference>
<organism evidence="9 10">
    <name type="scientific">Scopulibacillus darangshiensis</name>
    <dbReference type="NCBI Taxonomy" id="442528"/>
    <lineage>
        <taxon>Bacteria</taxon>
        <taxon>Bacillati</taxon>
        <taxon>Bacillota</taxon>
        <taxon>Bacilli</taxon>
        <taxon>Bacillales</taxon>
        <taxon>Sporolactobacillaceae</taxon>
        <taxon>Scopulibacillus</taxon>
    </lineage>
</organism>
<dbReference type="EMBL" id="SLXK01000027">
    <property type="protein sequence ID" value="TCP24124.1"/>
    <property type="molecule type" value="Genomic_DNA"/>
</dbReference>
<feature type="binding site" evidence="6">
    <location>
        <position position="317"/>
    </location>
    <ligand>
        <name>S-adenosyl-L-methionine</name>
        <dbReference type="ChEBI" id="CHEBI:59789"/>
    </ligand>
</feature>
<keyword evidence="2 6" id="KW-0489">Methyltransferase</keyword>
<keyword evidence="4 6" id="KW-0949">S-adenosyl-L-methionine</keyword>
<dbReference type="PANTHER" id="PTHR11061">
    <property type="entry name" value="RNA M5U METHYLTRANSFERASE"/>
    <property type="match status" value="1"/>
</dbReference>
<comment type="similarity">
    <text evidence="6">Belongs to the class I-like SAM-binding methyltransferase superfamily. RNA M5U methyltransferase family.</text>
</comment>
<dbReference type="PROSITE" id="PS01230">
    <property type="entry name" value="TRMA_1"/>
    <property type="match status" value="1"/>
</dbReference>
<dbReference type="GO" id="GO:0051539">
    <property type="term" value="F:4 iron, 4 sulfur cluster binding"/>
    <property type="evidence" value="ECO:0007669"/>
    <property type="project" value="UniProtKB-KW"/>
</dbReference>
<protein>
    <submittedName>
        <fullName evidence="9">23S rRNA m(5)U-1939 methyltransferase</fullName>
    </submittedName>
</protein>
<keyword evidence="5" id="KW-0411">Iron-sulfur</keyword>
<dbReference type="Gene3D" id="2.40.50.140">
    <property type="entry name" value="Nucleic acid-binding proteins"/>
    <property type="match status" value="1"/>
</dbReference>
<dbReference type="InterPro" id="IPR002792">
    <property type="entry name" value="TRAM_dom"/>
</dbReference>
<feature type="domain" description="TRAM" evidence="8">
    <location>
        <begin position="6"/>
        <end position="64"/>
    </location>
</feature>
<keyword evidence="3 6" id="KW-0808">Transferase</keyword>
<dbReference type="FunFam" id="3.40.50.150:FF:000009">
    <property type="entry name" value="23S rRNA (Uracil(1939)-C(5))-methyltransferase RlmD"/>
    <property type="match status" value="1"/>
</dbReference>
<evidence type="ECO:0000256" key="7">
    <source>
        <dbReference type="PROSITE-ProRule" id="PRU10015"/>
    </source>
</evidence>
<evidence type="ECO:0000256" key="6">
    <source>
        <dbReference type="PROSITE-ProRule" id="PRU01024"/>
    </source>
</evidence>
<name>A0A4R2NRR0_9BACL</name>
<dbReference type="InterPro" id="IPR012340">
    <property type="entry name" value="NA-bd_OB-fold"/>
</dbReference>
<dbReference type="GO" id="GO:0070475">
    <property type="term" value="P:rRNA base methylation"/>
    <property type="evidence" value="ECO:0007669"/>
    <property type="project" value="TreeGrafter"/>
</dbReference>
<keyword evidence="1" id="KW-0479">Metal-binding</keyword>
<dbReference type="Proteomes" id="UP000295416">
    <property type="component" value="Unassembled WGS sequence"/>
</dbReference>
<reference evidence="9 10" key="1">
    <citation type="submission" date="2019-03" db="EMBL/GenBank/DDBJ databases">
        <title>Genomic Encyclopedia of Type Strains, Phase IV (KMG-IV): sequencing the most valuable type-strain genomes for metagenomic binning, comparative biology and taxonomic classification.</title>
        <authorList>
            <person name="Goeker M."/>
        </authorList>
    </citation>
    <scope>NUCLEOTIDE SEQUENCE [LARGE SCALE GENOMIC DNA]</scope>
    <source>
        <strain evidence="9 10">DSM 19377</strain>
    </source>
</reference>
<dbReference type="PROSITE" id="PS50926">
    <property type="entry name" value="TRAM"/>
    <property type="match status" value="1"/>
</dbReference>
<dbReference type="InterPro" id="IPR029063">
    <property type="entry name" value="SAM-dependent_MTases_sf"/>
</dbReference>
<dbReference type="PROSITE" id="PS01231">
    <property type="entry name" value="TRMA_2"/>
    <property type="match status" value="1"/>
</dbReference>
<feature type="binding site" evidence="6">
    <location>
        <position position="288"/>
    </location>
    <ligand>
        <name>S-adenosyl-L-methionine</name>
        <dbReference type="ChEBI" id="CHEBI:59789"/>
    </ligand>
</feature>
<feature type="active site" evidence="7">
    <location>
        <position position="413"/>
    </location>
</feature>
<keyword evidence="10" id="KW-1185">Reference proteome</keyword>
<comment type="caution">
    <text evidence="9">The sequence shown here is derived from an EMBL/GenBank/DDBJ whole genome shotgun (WGS) entry which is preliminary data.</text>
</comment>
<dbReference type="PROSITE" id="PS51687">
    <property type="entry name" value="SAM_MT_RNA_M5U"/>
    <property type="match status" value="1"/>
</dbReference>
<dbReference type="InterPro" id="IPR030390">
    <property type="entry name" value="MeTrfase_TrmA_AS"/>
</dbReference>
<dbReference type="RefSeq" id="WP_132747175.1">
    <property type="nucleotide sequence ID" value="NZ_SLXK01000027.1"/>
</dbReference>